<reference evidence="3" key="1">
    <citation type="submission" date="2006-10" db="EMBL/GenBank/DDBJ databases">
        <authorList>
            <person name="Amadeo P."/>
            <person name="Zhao Q."/>
            <person name="Wortman J."/>
            <person name="Fraser-Liggett C."/>
            <person name="Carlton J."/>
        </authorList>
    </citation>
    <scope>NUCLEOTIDE SEQUENCE</scope>
    <source>
        <strain evidence="3">G3</strain>
    </source>
</reference>
<protein>
    <submittedName>
        <fullName evidence="3">Uncharacterized protein</fullName>
    </submittedName>
</protein>
<keyword evidence="2" id="KW-0472">Membrane</keyword>
<evidence type="ECO:0000313" key="3">
    <source>
        <dbReference type="EMBL" id="EAX89869.1"/>
    </source>
</evidence>
<accession>A2FZ06</accession>
<evidence type="ECO:0000256" key="1">
    <source>
        <dbReference type="SAM" id="MobiDB-lite"/>
    </source>
</evidence>
<evidence type="ECO:0000256" key="2">
    <source>
        <dbReference type="SAM" id="Phobius"/>
    </source>
</evidence>
<dbReference type="EMBL" id="DS114159">
    <property type="protein sequence ID" value="EAX89869.1"/>
    <property type="molecule type" value="Genomic_DNA"/>
</dbReference>
<dbReference type="Proteomes" id="UP000001542">
    <property type="component" value="Unassembled WGS sequence"/>
</dbReference>
<keyword evidence="2" id="KW-1133">Transmembrane helix</keyword>
<evidence type="ECO:0000313" key="4">
    <source>
        <dbReference type="Proteomes" id="UP000001542"/>
    </source>
</evidence>
<name>A2FZ06_TRIV3</name>
<feature type="transmembrane region" description="Helical" evidence="2">
    <location>
        <begin position="14"/>
        <end position="34"/>
    </location>
</feature>
<keyword evidence="2" id="KW-0812">Transmembrane</keyword>
<dbReference type="KEGG" id="tva:4747543"/>
<dbReference type="InParanoid" id="A2FZ06"/>
<reference evidence="3" key="2">
    <citation type="journal article" date="2007" name="Science">
        <title>Draft genome sequence of the sexually transmitted pathogen Trichomonas vaginalis.</title>
        <authorList>
            <person name="Carlton J.M."/>
            <person name="Hirt R.P."/>
            <person name="Silva J.C."/>
            <person name="Delcher A.L."/>
            <person name="Schatz M."/>
            <person name="Zhao Q."/>
            <person name="Wortman J.R."/>
            <person name="Bidwell S.L."/>
            <person name="Alsmark U.C.M."/>
            <person name="Besteiro S."/>
            <person name="Sicheritz-Ponten T."/>
            <person name="Noel C.J."/>
            <person name="Dacks J.B."/>
            <person name="Foster P.G."/>
            <person name="Simillion C."/>
            <person name="Van de Peer Y."/>
            <person name="Miranda-Saavedra D."/>
            <person name="Barton G.J."/>
            <person name="Westrop G.D."/>
            <person name="Mueller S."/>
            <person name="Dessi D."/>
            <person name="Fiori P.L."/>
            <person name="Ren Q."/>
            <person name="Paulsen I."/>
            <person name="Zhang H."/>
            <person name="Bastida-Corcuera F.D."/>
            <person name="Simoes-Barbosa A."/>
            <person name="Brown M.T."/>
            <person name="Hayes R.D."/>
            <person name="Mukherjee M."/>
            <person name="Okumura C.Y."/>
            <person name="Schneider R."/>
            <person name="Smith A.J."/>
            <person name="Vanacova S."/>
            <person name="Villalvazo M."/>
            <person name="Haas B.J."/>
            <person name="Pertea M."/>
            <person name="Feldblyum T.V."/>
            <person name="Utterback T.R."/>
            <person name="Shu C.L."/>
            <person name="Osoegawa K."/>
            <person name="de Jong P.J."/>
            <person name="Hrdy I."/>
            <person name="Horvathova L."/>
            <person name="Zubacova Z."/>
            <person name="Dolezal P."/>
            <person name="Malik S.B."/>
            <person name="Logsdon J.M. Jr."/>
            <person name="Henze K."/>
            <person name="Gupta A."/>
            <person name="Wang C.C."/>
            <person name="Dunne R.L."/>
            <person name="Upcroft J.A."/>
            <person name="Upcroft P."/>
            <person name="White O."/>
            <person name="Salzberg S.L."/>
            <person name="Tang P."/>
            <person name="Chiu C.-H."/>
            <person name="Lee Y.-S."/>
            <person name="Embley T.M."/>
            <person name="Coombs G.H."/>
            <person name="Mottram J.C."/>
            <person name="Tachezy J."/>
            <person name="Fraser-Liggett C.M."/>
            <person name="Johnson P.J."/>
        </authorList>
    </citation>
    <scope>NUCLEOTIDE SEQUENCE [LARGE SCALE GENOMIC DNA]</scope>
    <source>
        <strain evidence="3">G3</strain>
    </source>
</reference>
<keyword evidence="4" id="KW-1185">Reference proteome</keyword>
<dbReference type="AlphaFoldDB" id="A2FZ06"/>
<dbReference type="VEuPathDB" id="TrichDB:TVAGG3_0220280"/>
<organism evidence="3 4">
    <name type="scientific">Trichomonas vaginalis (strain ATCC PRA-98 / G3)</name>
    <dbReference type="NCBI Taxonomy" id="412133"/>
    <lineage>
        <taxon>Eukaryota</taxon>
        <taxon>Metamonada</taxon>
        <taxon>Parabasalia</taxon>
        <taxon>Trichomonadida</taxon>
        <taxon>Trichomonadidae</taxon>
        <taxon>Trichomonas</taxon>
    </lineage>
</organism>
<gene>
    <name evidence="3" type="ORF">TVAG_303060</name>
</gene>
<dbReference type="VEuPathDB" id="TrichDB:TVAG_303060"/>
<dbReference type="RefSeq" id="XP_001302799.1">
    <property type="nucleotide sequence ID" value="XM_001302798.1"/>
</dbReference>
<feature type="region of interest" description="Disordered" evidence="1">
    <location>
        <begin position="57"/>
        <end position="76"/>
    </location>
</feature>
<sequence>MFIPRFFCGVIRGFFRLNTFIWIIIASPLLKLLISPNNTQIMPEFNQPVKEIQESANTMPKQENNESPTITKDNVDNDTTTILNETIHKDEEKLEIQEKIEDSEYAKLDDNVYKIQNTYSEKYKFGNAEVEPIFGQKFWNYSDYALREVKHGAGIGETKKSYFGGLFGTNRVSKYNGAWTAKNGSGKFIIEVFKPIPLKGITFSTKSNQFSKINVEIISDSNRVAHLSNIDMKENLTFNFENRFISKNLELSLKCADCSGIDQPPIHMTQFYLLPYDYH</sequence>
<proteinExistence type="predicted"/>